<dbReference type="AlphaFoldDB" id="A0A0C9UXL7"/>
<evidence type="ECO:0000313" key="2">
    <source>
        <dbReference type="Proteomes" id="UP000054279"/>
    </source>
</evidence>
<accession>A0A0C9UXL7</accession>
<proteinExistence type="predicted"/>
<protein>
    <submittedName>
        <fullName evidence="1">Uncharacterized protein</fullName>
    </submittedName>
</protein>
<dbReference type="HOGENOM" id="CLU_738043_0_0_1"/>
<evidence type="ECO:0000313" key="1">
    <source>
        <dbReference type="EMBL" id="KIJ39639.1"/>
    </source>
</evidence>
<sequence length="375" mass="42217">MHPWDSRSMQVYIDAIQRNHPFTAVARNYNNAGTKPSRIEFYPHKRRPAFCLPFCCSRCTSYTFSLLAGVLAELEDCGWKRRVVYDFLHILVEESRGASGPEFHTFSKKISSHSFLTAVEDALVTAPIQEASKILLYEGQIQMWEGTGTEEVVTFEDLRWLANRGAVIRPQNEQVLEAIDSLDKAVGGGMWKFATAPSDVEGNHWQTVVKPRETSFAVDQCHYFHRFRNADETTFVFSERDGGMVSFSWKELGEGIIRMKSIVEGNILETTCGAPDEDLVVGILAATTLLYVHIHLSHASRERLLVLFPISPQNFPVAVTEARHLLVTPGIMATIARETVEMMPVKSKATLLSIPSFHKLYVAPSVNVTYPEDYD</sequence>
<dbReference type="Proteomes" id="UP000054279">
    <property type="component" value="Unassembled WGS sequence"/>
</dbReference>
<gene>
    <name evidence="1" type="ORF">M422DRAFT_257467</name>
</gene>
<name>A0A0C9UXL7_SPHS4</name>
<organism evidence="1 2">
    <name type="scientific">Sphaerobolus stellatus (strain SS14)</name>
    <dbReference type="NCBI Taxonomy" id="990650"/>
    <lineage>
        <taxon>Eukaryota</taxon>
        <taxon>Fungi</taxon>
        <taxon>Dikarya</taxon>
        <taxon>Basidiomycota</taxon>
        <taxon>Agaricomycotina</taxon>
        <taxon>Agaricomycetes</taxon>
        <taxon>Phallomycetidae</taxon>
        <taxon>Geastrales</taxon>
        <taxon>Sphaerobolaceae</taxon>
        <taxon>Sphaerobolus</taxon>
    </lineage>
</organism>
<keyword evidence="2" id="KW-1185">Reference proteome</keyword>
<dbReference type="EMBL" id="KN837150">
    <property type="protein sequence ID" value="KIJ39639.1"/>
    <property type="molecule type" value="Genomic_DNA"/>
</dbReference>
<reference evidence="1 2" key="1">
    <citation type="submission" date="2014-06" db="EMBL/GenBank/DDBJ databases">
        <title>Evolutionary Origins and Diversification of the Mycorrhizal Mutualists.</title>
        <authorList>
            <consortium name="DOE Joint Genome Institute"/>
            <consortium name="Mycorrhizal Genomics Consortium"/>
            <person name="Kohler A."/>
            <person name="Kuo A."/>
            <person name="Nagy L.G."/>
            <person name="Floudas D."/>
            <person name="Copeland A."/>
            <person name="Barry K.W."/>
            <person name="Cichocki N."/>
            <person name="Veneault-Fourrey C."/>
            <person name="LaButti K."/>
            <person name="Lindquist E.A."/>
            <person name="Lipzen A."/>
            <person name="Lundell T."/>
            <person name="Morin E."/>
            <person name="Murat C."/>
            <person name="Riley R."/>
            <person name="Ohm R."/>
            <person name="Sun H."/>
            <person name="Tunlid A."/>
            <person name="Henrissat B."/>
            <person name="Grigoriev I.V."/>
            <person name="Hibbett D.S."/>
            <person name="Martin F."/>
        </authorList>
    </citation>
    <scope>NUCLEOTIDE SEQUENCE [LARGE SCALE GENOMIC DNA]</scope>
    <source>
        <strain evidence="1 2">SS14</strain>
    </source>
</reference>